<dbReference type="InterPro" id="IPR036397">
    <property type="entry name" value="RNaseH_sf"/>
</dbReference>
<dbReference type="OrthoDB" id="2202254at2759"/>
<dbReference type="InterPro" id="IPR050951">
    <property type="entry name" value="Retrovirus_Pol_polyprotein"/>
</dbReference>
<dbReference type="Gene3D" id="3.30.420.10">
    <property type="entry name" value="Ribonuclease H-like superfamily/Ribonuclease H"/>
    <property type="match status" value="1"/>
</dbReference>
<reference evidence="2" key="1">
    <citation type="submission" date="2021-06" db="EMBL/GenBank/DDBJ databases">
        <authorList>
            <person name="Kallberg Y."/>
            <person name="Tangrot J."/>
            <person name="Rosling A."/>
        </authorList>
    </citation>
    <scope>NUCLEOTIDE SEQUENCE</scope>
    <source>
        <strain evidence="2">CL551</strain>
    </source>
</reference>
<dbReference type="PROSITE" id="PS50994">
    <property type="entry name" value="INTEGRASE"/>
    <property type="match status" value="1"/>
</dbReference>
<sequence length="438" mass="50558">MPVIPKIPKTLKEYQIIIEYLQSKTIPNDIQQDPTKKSNFIRRCKKFEVDKNNFLYDKPIMKNGIILKKCRVIPKYDKEICALILKHFHDQANHREYHKTFSAISEKHIGITQEENVISTAPWQHIQIDLIDFRDFAKVNNDFAWLLTCICVFSKFLIAVPMKNKEASTVATHLLKDVFKVLGPPIIIQSDNGKEFVAKIITEICGALNITIRHGRPRHPQLQGQIERLNQTMGRDFTKLLWDQSNQLQRKDWINVIDMFVMSYNSTIHKAHGCTLHKAIFGWKMHCVYDTPDFSRTITASETSTSETITTISKTTVFETTTFKTITDETAIKQCISHMLKIHQSINALLEKYHEKLGHNNVHRKKTANNTIETGTKVAIVPNYDMNQQTHKKKLQPTFSEQGVFKSLKSNNHTAIVEVNGKDVQIPVKWVRAIKKKL</sequence>
<evidence type="ECO:0000313" key="3">
    <source>
        <dbReference type="Proteomes" id="UP000789342"/>
    </source>
</evidence>
<dbReference type="InterPro" id="IPR012337">
    <property type="entry name" value="RNaseH-like_sf"/>
</dbReference>
<dbReference type="EMBL" id="CAJVPV010001679">
    <property type="protein sequence ID" value="CAG8504710.1"/>
    <property type="molecule type" value="Genomic_DNA"/>
</dbReference>
<comment type="caution">
    <text evidence="2">The sequence shown here is derived from an EMBL/GenBank/DDBJ whole genome shotgun (WGS) entry which is preliminary data.</text>
</comment>
<protein>
    <submittedName>
        <fullName evidence="2">803_t:CDS:1</fullName>
    </submittedName>
</protein>
<evidence type="ECO:0000313" key="2">
    <source>
        <dbReference type="EMBL" id="CAG8504710.1"/>
    </source>
</evidence>
<organism evidence="2 3">
    <name type="scientific">Acaulospora morrowiae</name>
    <dbReference type="NCBI Taxonomy" id="94023"/>
    <lineage>
        <taxon>Eukaryota</taxon>
        <taxon>Fungi</taxon>
        <taxon>Fungi incertae sedis</taxon>
        <taxon>Mucoromycota</taxon>
        <taxon>Glomeromycotina</taxon>
        <taxon>Glomeromycetes</taxon>
        <taxon>Diversisporales</taxon>
        <taxon>Acaulosporaceae</taxon>
        <taxon>Acaulospora</taxon>
    </lineage>
</organism>
<dbReference type="Pfam" id="PF00665">
    <property type="entry name" value="rve"/>
    <property type="match status" value="1"/>
</dbReference>
<feature type="domain" description="Integrase catalytic" evidence="1">
    <location>
        <begin position="118"/>
        <end position="284"/>
    </location>
</feature>
<proteinExistence type="predicted"/>
<dbReference type="InterPro" id="IPR001584">
    <property type="entry name" value="Integrase_cat-core"/>
</dbReference>
<dbReference type="PANTHER" id="PTHR37984">
    <property type="entry name" value="PROTEIN CBG26694"/>
    <property type="match status" value="1"/>
</dbReference>
<name>A0A9N8ZQV7_9GLOM</name>
<evidence type="ECO:0000259" key="1">
    <source>
        <dbReference type="PROSITE" id="PS50994"/>
    </source>
</evidence>
<keyword evidence="3" id="KW-1185">Reference proteome</keyword>
<dbReference type="GO" id="GO:0015074">
    <property type="term" value="P:DNA integration"/>
    <property type="evidence" value="ECO:0007669"/>
    <property type="project" value="InterPro"/>
</dbReference>
<dbReference type="GO" id="GO:0003676">
    <property type="term" value="F:nucleic acid binding"/>
    <property type="evidence" value="ECO:0007669"/>
    <property type="project" value="InterPro"/>
</dbReference>
<accession>A0A9N8ZQV7</accession>
<dbReference type="PANTHER" id="PTHR37984:SF5">
    <property type="entry name" value="PROTEIN NYNRIN-LIKE"/>
    <property type="match status" value="1"/>
</dbReference>
<dbReference type="AlphaFoldDB" id="A0A9N8ZQV7"/>
<dbReference type="Proteomes" id="UP000789342">
    <property type="component" value="Unassembled WGS sequence"/>
</dbReference>
<dbReference type="SUPFAM" id="SSF53098">
    <property type="entry name" value="Ribonuclease H-like"/>
    <property type="match status" value="1"/>
</dbReference>
<dbReference type="GO" id="GO:0005634">
    <property type="term" value="C:nucleus"/>
    <property type="evidence" value="ECO:0007669"/>
    <property type="project" value="UniProtKB-ARBA"/>
</dbReference>
<gene>
    <name evidence="2" type="ORF">AMORRO_LOCUS3427</name>
</gene>